<dbReference type="Gene3D" id="1.10.132.60">
    <property type="entry name" value="DNA polymerase family B, C-terminal domain"/>
    <property type="match status" value="1"/>
</dbReference>
<dbReference type="Gene3D" id="1.10.287.690">
    <property type="entry name" value="Helix hairpin bin"/>
    <property type="match status" value="1"/>
</dbReference>
<dbReference type="NCBIfam" id="TIGR01443">
    <property type="entry name" value="intein_Cterm"/>
    <property type="match status" value="1"/>
</dbReference>
<protein>
    <recommendedName>
        <fullName evidence="2">DNA-directed DNA polymerase</fullName>
        <ecNumber evidence="2">2.7.7.7</ecNumber>
    </recommendedName>
</protein>
<organismHost>
    <name type="scientific">Cafeteria roenbergensis</name>
    <name type="common">Marine flagellate</name>
    <dbReference type="NCBI Taxonomy" id="33653"/>
</organismHost>
<accession>E3T5R8</accession>
<dbReference type="GeneID" id="9887900"/>
<dbReference type="InterPro" id="IPR030934">
    <property type="entry name" value="Intein_C"/>
</dbReference>
<keyword evidence="6" id="KW-0235">DNA replication</keyword>
<dbReference type="InterPro" id="IPR003586">
    <property type="entry name" value="Hint_dom_C"/>
</dbReference>
<dbReference type="GO" id="GO:0039693">
    <property type="term" value="P:viral DNA genome replication"/>
    <property type="evidence" value="ECO:0007669"/>
    <property type="project" value="UniProtKB-KW"/>
</dbReference>
<dbReference type="RefSeq" id="YP_003970130.1">
    <property type="nucleotide sequence ID" value="NC_014637.1"/>
</dbReference>
<evidence type="ECO:0000313" key="10">
    <source>
        <dbReference type="EMBL" id="ADO67531.1"/>
    </source>
</evidence>
<dbReference type="InterPro" id="IPR050240">
    <property type="entry name" value="DNA_pol_type-B"/>
</dbReference>
<comment type="similarity">
    <text evidence="1">Belongs to the DNA polymerase type-B family.</text>
</comment>
<dbReference type="InterPro" id="IPR023211">
    <property type="entry name" value="DNA_pol_palm_dom_sf"/>
</dbReference>
<dbReference type="Gene3D" id="2.170.16.10">
    <property type="entry name" value="Hedgehog/Intein (Hint) domain"/>
    <property type="match status" value="1"/>
</dbReference>
<dbReference type="GO" id="GO:0003677">
    <property type="term" value="F:DNA binding"/>
    <property type="evidence" value="ECO:0007669"/>
    <property type="project" value="UniProtKB-KW"/>
</dbReference>
<dbReference type="Pfam" id="PF14890">
    <property type="entry name" value="Intein_splicing"/>
    <property type="match status" value="1"/>
</dbReference>
<dbReference type="GO" id="GO:0006287">
    <property type="term" value="P:base-excision repair, gap-filling"/>
    <property type="evidence" value="ECO:0007669"/>
    <property type="project" value="TreeGrafter"/>
</dbReference>
<keyword evidence="11" id="KW-1185">Reference proteome</keyword>
<dbReference type="KEGG" id="vg:9887900"/>
<dbReference type="InterPro" id="IPR006133">
    <property type="entry name" value="DNA-dir_DNA_pol_B_exonuc"/>
</dbReference>
<dbReference type="CDD" id="cd00081">
    <property type="entry name" value="Hint"/>
    <property type="match status" value="1"/>
</dbReference>
<evidence type="ECO:0000256" key="5">
    <source>
        <dbReference type="ARBA" id="ARBA00022932"/>
    </source>
</evidence>
<evidence type="ECO:0000256" key="3">
    <source>
        <dbReference type="ARBA" id="ARBA00022679"/>
    </source>
</evidence>
<evidence type="ECO:0000256" key="6">
    <source>
        <dbReference type="ARBA" id="ARBA00023109"/>
    </source>
</evidence>
<dbReference type="GO" id="GO:0045004">
    <property type="term" value="P:DNA replication proofreading"/>
    <property type="evidence" value="ECO:0007669"/>
    <property type="project" value="TreeGrafter"/>
</dbReference>
<dbReference type="SUPFAM" id="SSF56672">
    <property type="entry name" value="DNA/RNA polymerases"/>
    <property type="match status" value="2"/>
</dbReference>
<proteinExistence type="inferred from homology"/>
<dbReference type="SUPFAM" id="SSF51294">
    <property type="entry name" value="Hedgehog/intein (Hint) domain"/>
    <property type="match status" value="1"/>
</dbReference>
<dbReference type="Gene3D" id="3.30.420.10">
    <property type="entry name" value="Ribonuclease H-like superfamily/Ribonuclease H"/>
    <property type="match status" value="2"/>
</dbReference>
<keyword evidence="7" id="KW-0238">DNA-binding</keyword>
<dbReference type="Pfam" id="PF03104">
    <property type="entry name" value="DNA_pol_B_exo1"/>
    <property type="match status" value="1"/>
</dbReference>
<dbReference type="InterPro" id="IPR043502">
    <property type="entry name" value="DNA/RNA_pol_sf"/>
</dbReference>
<feature type="domain" description="Hint" evidence="9">
    <location>
        <begin position="1107"/>
        <end position="1152"/>
    </location>
</feature>
<name>E3T5R8_CROVB</name>
<dbReference type="Pfam" id="PF00136">
    <property type="entry name" value="DNA_pol_B"/>
    <property type="match status" value="2"/>
</dbReference>
<dbReference type="GO" id="GO:0008296">
    <property type="term" value="F:3'-5'-DNA exonuclease activity"/>
    <property type="evidence" value="ECO:0007669"/>
    <property type="project" value="TreeGrafter"/>
</dbReference>
<dbReference type="InterPro" id="IPR006134">
    <property type="entry name" value="DNA-dir_DNA_pol_B_multi_dom"/>
</dbReference>
<dbReference type="Gene3D" id="3.10.28.10">
    <property type="entry name" value="Homing endonucleases"/>
    <property type="match status" value="1"/>
</dbReference>
<gene>
    <name evidence="10" type="ORF">crov497</name>
</gene>
<dbReference type="GO" id="GO:0003887">
    <property type="term" value="F:DNA-directed DNA polymerase activity"/>
    <property type="evidence" value="ECO:0007669"/>
    <property type="project" value="UniProtKB-KW"/>
</dbReference>
<dbReference type="PANTHER" id="PTHR10322:SF23">
    <property type="entry name" value="DNA POLYMERASE DELTA CATALYTIC SUBUNIT"/>
    <property type="match status" value="1"/>
</dbReference>
<organism evidence="10 11">
    <name type="scientific">Cafeteria roenbergensis virus (strain BV-PW1)</name>
    <name type="common">CroV</name>
    <dbReference type="NCBI Taxonomy" id="693272"/>
    <lineage>
        <taxon>Viruses</taxon>
        <taxon>Varidnaviria</taxon>
        <taxon>Bamfordvirae</taxon>
        <taxon>Nucleocytoviricota</taxon>
        <taxon>Megaviricetes</taxon>
        <taxon>Imitervirales</taxon>
        <taxon>Mimiviridae</taxon>
        <taxon>Aliimimivirinae</taxon>
        <taxon>Rheavirus</taxon>
        <taxon>Rheavirus sinusmexicani</taxon>
    </lineage>
</organism>
<dbReference type="Gene3D" id="3.90.1600.10">
    <property type="entry name" value="Palm domain of DNA polymerase"/>
    <property type="match status" value="2"/>
</dbReference>
<keyword evidence="5" id="KW-0239">DNA-directed DNA polymerase</keyword>
<evidence type="ECO:0000256" key="8">
    <source>
        <dbReference type="ARBA" id="ARBA00049244"/>
    </source>
</evidence>
<dbReference type="SMART" id="SM00486">
    <property type="entry name" value="POLBc"/>
    <property type="match status" value="1"/>
</dbReference>
<dbReference type="PANTHER" id="PTHR10322">
    <property type="entry name" value="DNA POLYMERASE CATALYTIC SUBUNIT"/>
    <property type="match status" value="1"/>
</dbReference>
<dbReference type="Gene3D" id="3.30.342.10">
    <property type="entry name" value="DNA Polymerase, chain B, domain 1"/>
    <property type="match status" value="1"/>
</dbReference>
<evidence type="ECO:0000256" key="2">
    <source>
        <dbReference type="ARBA" id="ARBA00012417"/>
    </source>
</evidence>
<evidence type="ECO:0000256" key="1">
    <source>
        <dbReference type="ARBA" id="ARBA00005755"/>
    </source>
</evidence>
<evidence type="ECO:0000313" key="11">
    <source>
        <dbReference type="Proteomes" id="UP000029781"/>
    </source>
</evidence>
<dbReference type="GO" id="GO:0000166">
    <property type="term" value="F:nucleotide binding"/>
    <property type="evidence" value="ECO:0007669"/>
    <property type="project" value="InterPro"/>
</dbReference>
<dbReference type="InterPro" id="IPR042087">
    <property type="entry name" value="DNA_pol_B_thumb"/>
</dbReference>
<dbReference type="InterPro" id="IPR036844">
    <property type="entry name" value="Hint_dom_sf"/>
</dbReference>
<dbReference type="InterPro" id="IPR006172">
    <property type="entry name" value="DNA-dir_DNA_pol_B"/>
</dbReference>
<evidence type="ECO:0000259" key="9">
    <source>
        <dbReference type="SMART" id="SM00305"/>
    </source>
</evidence>
<dbReference type="EC" id="2.7.7.7" evidence="2"/>
<dbReference type="GO" id="GO:0006297">
    <property type="term" value="P:nucleotide-excision repair, DNA gap filling"/>
    <property type="evidence" value="ECO:0007669"/>
    <property type="project" value="TreeGrafter"/>
</dbReference>
<keyword evidence="6" id="KW-1194">Viral DNA replication</keyword>
<dbReference type="InterPro" id="IPR027434">
    <property type="entry name" value="Homing_endonucl"/>
</dbReference>
<dbReference type="EMBL" id="GU244497">
    <property type="protein sequence ID" value="ADO67531.1"/>
    <property type="molecule type" value="Genomic_DNA"/>
</dbReference>
<dbReference type="PRINTS" id="PR00106">
    <property type="entry name" value="DNAPOLB"/>
</dbReference>
<evidence type="ECO:0000256" key="4">
    <source>
        <dbReference type="ARBA" id="ARBA00022695"/>
    </source>
</evidence>
<dbReference type="PROSITE" id="PS50818">
    <property type="entry name" value="INTEIN_C_TER"/>
    <property type="match status" value="1"/>
</dbReference>
<comment type="catalytic activity">
    <reaction evidence="8">
        <text>DNA(n) + a 2'-deoxyribonucleoside 5'-triphosphate = DNA(n+1) + diphosphate</text>
        <dbReference type="Rhea" id="RHEA:22508"/>
        <dbReference type="Rhea" id="RHEA-COMP:17339"/>
        <dbReference type="Rhea" id="RHEA-COMP:17340"/>
        <dbReference type="ChEBI" id="CHEBI:33019"/>
        <dbReference type="ChEBI" id="CHEBI:61560"/>
        <dbReference type="ChEBI" id="CHEBI:173112"/>
        <dbReference type="EC" id="2.7.7.7"/>
    </reaction>
</comment>
<dbReference type="InterPro" id="IPR012337">
    <property type="entry name" value="RNaseH-like_sf"/>
</dbReference>
<dbReference type="Proteomes" id="UP000029781">
    <property type="component" value="Segment"/>
</dbReference>
<evidence type="ECO:0000256" key="7">
    <source>
        <dbReference type="ARBA" id="ARBA00023125"/>
    </source>
</evidence>
<dbReference type="InterPro" id="IPR036397">
    <property type="entry name" value="RNaseH_sf"/>
</dbReference>
<keyword evidence="4" id="KW-0548">Nucleotidyltransferase</keyword>
<dbReference type="SUPFAM" id="SSF55608">
    <property type="entry name" value="Homing endonucleases"/>
    <property type="match status" value="1"/>
</dbReference>
<dbReference type="SMART" id="SM00305">
    <property type="entry name" value="HintC"/>
    <property type="match status" value="1"/>
</dbReference>
<keyword evidence="3" id="KW-0808">Transferase</keyword>
<dbReference type="SUPFAM" id="SSF53098">
    <property type="entry name" value="Ribonuclease H-like"/>
    <property type="match status" value="1"/>
</dbReference>
<reference evidence="10 11" key="1">
    <citation type="journal article" date="2010" name="Proc. Natl. Acad. Sci. U.S.A.">
        <title>Giant virus with a remarkable complement of genes infects marine zooplankton.</title>
        <authorList>
            <person name="Fischer M.G."/>
            <person name="Allen M.J."/>
            <person name="Wilson W.H."/>
            <person name="Suttle C.A."/>
        </authorList>
    </citation>
    <scope>NUCLEOTIDE SEQUENCE [LARGE SCALE GENOMIC DNA]</scope>
    <source>
        <strain evidence="10 11">BV-PW1</strain>
    </source>
</reference>
<sequence length="1605" mass="188474">MASIEFQIYDYRETHQTFEDEDTEKEMMGEYIIQVFGRTQDGESVYAKLKDFHPRFYIKIPENWTNRHLKRMETFLKSKDNRKIWNKDRECLVSCSMVKRKKAYGFTNNKLYKFAVLTFTNYYACKKFASLFELNKVYIPGVTTKAITFKIYEANLTPMLRCFHIQDIPGCGWVRAENFINIKTKNKESTCNYEIVLSYKDIKPIVKESNAPLRICSFDIECDSCDGMFPQANRPNDNIIQIGCTYTLLGKSEPYRQYICTLNSCDNIEGATVESFDVESDLLLAWLEEIKNSDADILTGYNIFYFDEKYIMDRAKYLGIEIDIKYLSKLKTFRCPFKEQKLASSALGENLLRYFDTPGLVHIDLMKDVQKTYNLSSYKLDKVASNFIKGNVKEIKNISTKNKSPVNKFELICDQVNDLHQDDYIHLELMESFVSEDIGDKFKIIKLDIENKIITIKTKLDLIEECDFTRGKIYWSQAKDDVPPKEIFKMQHMGSKERCTVAKYCLKDCKLVNLLINKLEIVTKNIEMANVCYVPLSYLFVRGQGIKLFSLCLKEYRKHKFLFPVVKKPDVDLGSYEGAIVFDPIPKVSYQAHATKDFASLYPSAIIQKNMSHETKVDNDEFDNIPGIEYFNAKFKDDTGNWQYRRFAKLPDEFGVVPTILRTLLGERKAVKKLMKVEKDPFKYAILDAKQLALKVTANSLYGQLGAATSPVRDRDIAACTTSTGREMLIYAKKYDEEILPWIINGLQKAYQTNDTDTIEYLYNKELKDPANEKLKEQIKDFCLKTNDYVFNPIIKYGDSVIGDTPLLLKNKFTNEILINKIKDLSSNWSNYHNGKESCEIDTYQTWTETGWTDIKRVIRHKLESNKKLLKIQTHNGEVIVTDEHSLLNKNGKTINAKNVKVGDNILHSFPSYINNIDNTNSINYHNKFYNKKMCNELAYILGCFMKYGLCDSSKKCFTINNKDINLIESLKKMCENIFDEFKWKISSSSHLSDNIYKLVPFQNEIKLIDFIKYFTNKMYNNGEKKVPQCILNSSKEYIKIFLIGLYPEYKLENNQQFIYTCKNNEFSLGIYYLIKKLGYHVKLNSNDSSDSSDSIYTFEISHKLENNNNVITKITEWEHKETYVYDLTTENHHFHAGVGSIIVHNTDSIFSCYQYRENTSKISTENKLTLFQEIIKFGKELILPFIPREYQEEFDKLYTKYYGKIRNLKLNSNLKVKPEPTHFKIILPIHDRLKQFLKEYLEESYFPWLWTLHDIFTMDLSYLDYKQRNEIMEVKLFNHGFSQIEKMRLLPSIFSSADKYNLINQIRNFCKNTLKQYYLIPYWKFNSKTNKLEYRMDFRNKGDPIIDKRNLDKSIDMGIISGELIKKRLPFPHDLEYEKTFWPYLILTKKRYVGNKYEFDRNKYKLDYMGIVLKRRDNAPIVKEICNGIINKLIEHKDPEGAYHFLENSLNKMFNNEYNIKYFLTSKTLKMKESYADWKRIAHVVLSERIGERDPGNKPQAGDRISFAVVEVPPKKGMLQGERIETPDYIKENNLTIDYLFYLTNQIEKPALQFLKLAVPNVEKRLENLKIIRENEKKGYEDIYKYVNMNNMIDSCLSTNLYEL</sequence>